<evidence type="ECO:0000259" key="3">
    <source>
        <dbReference type="Pfam" id="PF11740"/>
    </source>
</evidence>
<evidence type="ECO:0000313" key="4">
    <source>
        <dbReference type="EMBL" id="SDS19405.1"/>
    </source>
</evidence>
<accession>A0A1H1Q7K3</accession>
<sequence>MARGGINKALVQQARRALLQRGEHPSIDAVRIELGNTGSKSTIHRYLKELEEAEAGQDSAPKALSTRLAELVGELAAQLEEEAQAAVAADREALAQERIGYLQRLEQAEARIRQLEGEGASLSAALQETRDRLHAEQQQLQQARIDVARLQQLELDLGQRLVDRDAQLQSLEDKHRHAREALEHYRQASREQREQEQRRHEAQVQQLQMENRQLQQSLIVRQDELTRLNRDNERLATEGGQLRREQVAQREAVARQSEELASLNGRLSLALSAREGLQARSEALQAEVERLAQALAAQDRQTEALQASLSEMAGHLSRLHQPPAPEAADPPGEGSAAQADAAGENVPGNPIP</sequence>
<organism evidence="4 5">
    <name type="scientific">Pseudomonas oryzae</name>
    <dbReference type="NCBI Taxonomy" id="1392877"/>
    <lineage>
        <taxon>Bacteria</taxon>
        <taxon>Pseudomonadati</taxon>
        <taxon>Pseudomonadota</taxon>
        <taxon>Gammaproteobacteria</taxon>
        <taxon>Pseudomonadales</taxon>
        <taxon>Pseudomonadaceae</taxon>
        <taxon>Pseudomonas</taxon>
    </lineage>
</organism>
<feature type="region of interest" description="Disordered" evidence="2">
    <location>
        <begin position="308"/>
        <end position="352"/>
    </location>
</feature>
<dbReference type="InterPro" id="IPR021104">
    <property type="entry name" value="KfrA_DNA-bd_N"/>
</dbReference>
<dbReference type="STRING" id="1392877.SAMN05216221_1267"/>
<dbReference type="Pfam" id="PF11740">
    <property type="entry name" value="KfrA_N"/>
    <property type="match status" value="1"/>
</dbReference>
<feature type="coiled-coil region" evidence="1">
    <location>
        <begin position="91"/>
        <end position="245"/>
    </location>
</feature>
<reference evidence="5" key="1">
    <citation type="submission" date="2016-10" db="EMBL/GenBank/DDBJ databases">
        <authorList>
            <person name="Varghese N."/>
            <person name="Submissions S."/>
        </authorList>
    </citation>
    <scope>NUCLEOTIDE SEQUENCE [LARGE SCALE GENOMIC DNA]</scope>
    <source>
        <strain evidence="5">KCTC 32247</strain>
    </source>
</reference>
<dbReference type="OrthoDB" id="7015148at2"/>
<dbReference type="RefSeq" id="WP_090348157.1">
    <property type="nucleotide sequence ID" value="NZ_LT629751.1"/>
</dbReference>
<feature type="coiled-coil region" evidence="1">
    <location>
        <begin position="274"/>
        <end position="301"/>
    </location>
</feature>
<keyword evidence="4" id="KW-0238">DNA-binding</keyword>
<feature type="domain" description="KfrA N-terminal DNA-binding" evidence="3">
    <location>
        <begin position="8"/>
        <end position="117"/>
    </location>
</feature>
<proteinExistence type="predicted"/>
<gene>
    <name evidence="4" type="ORF">SAMN05216221_1267</name>
</gene>
<keyword evidence="1" id="KW-0175">Coiled coil</keyword>
<feature type="compositionally biased region" description="Low complexity" evidence="2">
    <location>
        <begin position="326"/>
        <end position="337"/>
    </location>
</feature>
<evidence type="ECO:0000313" key="5">
    <source>
        <dbReference type="Proteomes" id="UP000243359"/>
    </source>
</evidence>
<evidence type="ECO:0000256" key="2">
    <source>
        <dbReference type="SAM" id="MobiDB-lite"/>
    </source>
</evidence>
<protein>
    <submittedName>
        <fullName evidence="4">Replication region DNA-binding N-term</fullName>
    </submittedName>
</protein>
<dbReference type="GO" id="GO:0003677">
    <property type="term" value="F:DNA binding"/>
    <property type="evidence" value="ECO:0007669"/>
    <property type="project" value="UniProtKB-KW"/>
</dbReference>
<name>A0A1H1Q7K3_9PSED</name>
<dbReference type="AlphaFoldDB" id="A0A1H1Q7K3"/>
<dbReference type="Proteomes" id="UP000243359">
    <property type="component" value="Chromosome I"/>
</dbReference>
<dbReference type="EMBL" id="LT629751">
    <property type="protein sequence ID" value="SDS19405.1"/>
    <property type="molecule type" value="Genomic_DNA"/>
</dbReference>
<keyword evidence="5" id="KW-1185">Reference proteome</keyword>
<evidence type="ECO:0000256" key="1">
    <source>
        <dbReference type="SAM" id="Coils"/>
    </source>
</evidence>